<comment type="caution">
    <text evidence="1">The sequence shown here is derived from an EMBL/GenBank/DDBJ whole genome shotgun (WGS) entry which is preliminary data.</text>
</comment>
<evidence type="ECO:0000313" key="2">
    <source>
        <dbReference type="Proteomes" id="UP001177023"/>
    </source>
</evidence>
<dbReference type="AlphaFoldDB" id="A0AA36C7D3"/>
<keyword evidence="2" id="KW-1185">Reference proteome</keyword>
<accession>A0AA36C7D3</accession>
<name>A0AA36C7D3_9BILA</name>
<reference evidence="1" key="1">
    <citation type="submission" date="2023-06" db="EMBL/GenBank/DDBJ databases">
        <authorList>
            <person name="Delattre M."/>
        </authorList>
    </citation>
    <scope>NUCLEOTIDE SEQUENCE</scope>
    <source>
        <strain evidence="1">AF72</strain>
    </source>
</reference>
<proteinExistence type="predicted"/>
<feature type="non-terminal residue" evidence="1">
    <location>
        <position position="239"/>
    </location>
</feature>
<gene>
    <name evidence="1" type="ORF">MSPICULIGERA_LOCUS1816</name>
</gene>
<dbReference type="Proteomes" id="UP001177023">
    <property type="component" value="Unassembled WGS sequence"/>
</dbReference>
<dbReference type="EMBL" id="CATQJA010000549">
    <property type="protein sequence ID" value="CAJ0561379.1"/>
    <property type="molecule type" value="Genomic_DNA"/>
</dbReference>
<protein>
    <submittedName>
        <fullName evidence="1">Uncharacterized protein</fullName>
    </submittedName>
</protein>
<evidence type="ECO:0000313" key="1">
    <source>
        <dbReference type="EMBL" id="CAJ0561379.1"/>
    </source>
</evidence>
<organism evidence="1 2">
    <name type="scientific">Mesorhabditis spiculigera</name>
    <dbReference type="NCBI Taxonomy" id="96644"/>
    <lineage>
        <taxon>Eukaryota</taxon>
        <taxon>Metazoa</taxon>
        <taxon>Ecdysozoa</taxon>
        <taxon>Nematoda</taxon>
        <taxon>Chromadorea</taxon>
        <taxon>Rhabditida</taxon>
        <taxon>Rhabditina</taxon>
        <taxon>Rhabditomorpha</taxon>
        <taxon>Rhabditoidea</taxon>
        <taxon>Rhabditidae</taxon>
        <taxon>Mesorhabditinae</taxon>
        <taxon>Mesorhabditis</taxon>
    </lineage>
</organism>
<sequence>MWKFGFFAWTATGGAPFIYDRVIYPFLTKHEKSIEYVMSQTGMLAFQLAKRTAQHVAVAVVSSMSNISTAVVSSASGINIGETVGRHLTHSQPAQAASSNFSMSRLFRFSATASSGVTNRSVFIEEMDDDFDDDDLLPQSYASTSRNRVPDLDTLLRAEREVQVKQEVVDDFEDSTVVFMASAAVPNVLAAPSDSGDEADWAVPLTRRVLRPRLSPQPLPVIVPAVAPRRRGRPRKNAN</sequence>